<proteinExistence type="predicted"/>
<keyword evidence="1" id="KW-0175">Coiled coil</keyword>
<evidence type="ECO:0000259" key="2">
    <source>
        <dbReference type="Pfam" id="PF23055"/>
    </source>
</evidence>
<dbReference type="Pfam" id="PF23055">
    <property type="entry name" value="DUF7041"/>
    <property type="match status" value="1"/>
</dbReference>
<comment type="caution">
    <text evidence="3">The sequence shown here is derived from an EMBL/GenBank/DDBJ whole genome shotgun (WGS) entry which is preliminary data.</text>
</comment>
<dbReference type="PANTHER" id="PTHR33327:SF3">
    <property type="entry name" value="RNA-DIRECTED DNA POLYMERASE"/>
    <property type="match status" value="1"/>
</dbReference>
<dbReference type="InterPro" id="IPR055469">
    <property type="entry name" value="DUF7041"/>
</dbReference>
<dbReference type="Proteomes" id="UP001549921">
    <property type="component" value="Unassembled WGS sequence"/>
</dbReference>
<reference evidence="3 4" key="1">
    <citation type="submission" date="2024-06" db="EMBL/GenBank/DDBJ databases">
        <title>A chromosome-level genome assembly of beet webworm, Loxostege sticticalis.</title>
        <authorList>
            <person name="Zhang Y."/>
        </authorList>
    </citation>
    <scope>NUCLEOTIDE SEQUENCE [LARGE SCALE GENOMIC DNA]</scope>
    <source>
        <strain evidence="3">AQ028</strain>
        <tissue evidence="3">Male pupae</tissue>
    </source>
</reference>
<gene>
    <name evidence="3" type="ORF">ABMA28_017364</name>
</gene>
<protein>
    <recommendedName>
        <fullName evidence="2">DUF7041 domain-containing protein</fullName>
    </recommendedName>
</protein>
<feature type="domain" description="DUF7041" evidence="2">
    <location>
        <begin position="52"/>
        <end position="135"/>
    </location>
</feature>
<dbReference type="PANTHER" id="PTHR33327">
    <property type="entry name" value="ENDONUCLEASE"/>
    <property type="match status" value="1"/>
</dbReference>
<sequence>MADQELQARLRQLEQENAALQERLARSGSIAEPQHSPLPSPSLSVSRVAVKLPPFWADRPAIWFSQAEAQFDIAGITSDATKYNYIISQLDQRLALEVEDIITNPPKTEERYKKLKQELIGRLSMSEEQRVRQLISEEELGDRRPSQFLRHLRSLAGAALSDDNILRQLWMRRLPTPVQAILASQAELSLDKIADLADKVSEVTTSHHQVFACTTPAAPTSVLEKLVSQVEELQLQVAALSSDQRGRPRYRSNSRQSRDGTPSTKWCWYHRKFNAKATRCTQPCSWNQENSKDSQ</sequence>
<evidence type="ECO:0000313" key="3">
    <source>
        <dbReference type="EMBL" id="KAL0803190.1"/>
    </source>
</evidence>
<accession>A0ABD0S3X1</accession>
<organism evidence="3 4">
    <name type="scientific">Loxostege sticticalis</name>
    <name type="common">Beet webworm moth</name>
    <dbReference type="NCBI Taxonomy" id="481309"/>
    <lineage>
        <taxon>Eukaryota</taxon>
        <taxon>Metazoa</taxon>
        <taxon>Ecdysozoa</taxon>
        <taxon>Arthropoda</taxon>
        <taxon>Hexapoda</taxon>
        <taxon>Insecta</taxon>
        <taxon>Pterygota</taxon>
        <taxon>Neoptera</taxon>
        <taxon>Endopterygota</taxon>
        <taxon>Lepidoptera</taxon>
        <taxon>Glossata</taxon>
        <taxon>Ditrysia</taxon>
        <taxon>Pyraloidea</taxon>
        <taxon>Crambidae</taxon>
        <taxon>Pyraustinae</taxon>
        <taxon>Loxostege</taxon>
    </lineage>
</organism>
<dbReference type="AlphaFoldDB" id="A0ABD0S3X1"/>
<evidence type="ECO:0000313" key="4">
    <source>
        <dbReference type="Proteomes" id="UP001549921"/>
    </source>
</evidence>
<evidence type="ECO:0000256" key="1">
    <source>
        <dbReference type="SAM" id="Coils"/>
    </source>
</evidence>
<dbReference type="EMBL" id="JBEDNZ010000071">
    <property type="protein sequence ID" value="KAL0803190.1"/>
    <property type="molecule type" value="Genomic_DNA"/>
</dbReference>
<feature type="coiled-coil region" evidence="1">
    <location>
        <begin position="3"/>
        <end position="30"/>
    </location>
</feature>
<name>A0ABD0S3X1_LOXSC</name>